<evidence type="ECO:0000313" key="2">
    <source>
        <dbReference type="Proteomes" id="UP000254429"/>
    </source>
</evidence>
<reference evidence="1 2" key="1">
    <citation type="submission" date="2018-06" db="EMBL/GenBank/DDBJ databases">
        <authorList>
            <consortium name="Pathogen Informatics"/>
            <person name="Doyle S."/>
        </authorList>
    </citation>
    <scope>NUCLEOTIDE SEQUENCE [LARGE SCALE GENOMIC DNA]</scope>
    <source>
        <strain evidence="1 2">NCTC8500</strain>
    </source>
</reference>
<evidence type="ECO:0000313" key="1">
    <source>
        <dbReference type="EMBL" id="STM41304.1"/>
    </source>
</evidence>
<dbReference type="EMBL" id="UGFG01000001">
    <property type="protein sequence ID" value="STM41304.1"/>
    <property type="molecule type" value="Genomic_DNA"/>
</dbReference>
<dbReference type="AlphaFoldDB" id="A0A377DYU8"/>
<proteinExistence type="predicted"/>
<name>A0A377DYU8_ECOLX</name>
<dbReference type="Proteomes" id="UP000254429">
    <property type="component" value="Unassembled WGS sequence"/>
</dbReference>
<gene>
    <name evidence="1" type="primary">mdtO_2</name>
    <name evidence="1" type="ORF">NCTC8500_05188</name>
</gene>
<accession>A0A377DYU8</accession>
<protein>
    <submittedName>
        <fullName evidence="1">Multidrug resistance protein</fullName>
    </submittedName>
</protein>
<sequence>MPTGELKTHGGKAAWATVTYIYSTLNRYDPTSFADSQAIIEFRQKLASEINKLQHAVAEGQCWPKATGGSVESEAMAARECNLENICQTLLQTGSDGPEYAANARSQTAINGRRCFYQSRLYALRGKNAARLFDLLHLLQRRGLGRHSHLYADMRDRR</sequence>
<organism evidence="1 2">
    <name type="scientific">Escherichia coli</name>
    <dbReference type="NCBI Taxonomy" id="562"/>
    <lineage>
        <taxon>Bacteria</taxon>
        <taxon>Pseudomonadati</taxon>
        <taxon>Pseudomonadota</taxon>
        <taxon>Gammaproteobacteria</taxon>
        <taxon>Enterobacterales</taxon>
        <taxon>Enterobacteriaceae</taxon>
        <taxon>Escherichia</taxon>
    </lineage>
</organism>